<name>A0ABP0VB74_9BRYO</name>
<evidence type="ECO:0000256" key="10">
    <source>
        <dbReference type="PROSITE-ProRule" id="PRU10061"/>
    </source>
</evidence>
<feature type="active site" description="Nucleophile" evidence="10">
    <location>
        <position position="187"/>
    </location>
</feature>
<keyword evidence="7" id="KW-0119">Carbohydrate metabolism</keyword>
<sequence>MKWQSVEGTKGQLKYTDADKLVELGQQNHMKIRGHTLIWHSQIPGWVNSLNKSDLENAMKKHITDEVTHYKGKIYAWDVVNEAIGDNGNMRDSIWHKNFGNNFIAEAFKTAHAADPNTKLYYNDYNVEGKNHKSDTMFKLVQDLKNQGVPIHGVGFQSHFVLGQVPHDLQQNMERFAALGLDVAITELDIRMQLPSNAQKLAQQAKDYAAKLEQQAKDYLTVFKACQSVSKCVGVTLWGFTDKYSWIPQNFKNYGSALPWDNDYDEKPAVSAIEE</sequence>
<dbReference type="Pfam" id="PF00331">
    <property type="entry name" value="Glyco_hydro_10"/>
    <property type="match status" value="1"/>
</dbReference>
<dbReference type="PROSITE" id="PS51760">
    <property type="entry name" value="GH10_2"/>
    <property type="match status" value="1"/>
</dbReference>
<gene>
    <name evidence="12" type="ORF">CSSPJE1EN1_LOCUS27067</name>
</gene>
<dbReference type="EMBL" id="CAXAQS010000453">
    <property type="protein sequence ID" value="CAK9251689.1"/>
    <property type="molecule type" value="Genomic_DNA"/>
</dbReference>
<accession>A0ABP0VB74</accession>
<reference evidence="12" key="1">
    <citation type="submission" date="2024-02" db="EMBL/GenBank/DDBJ databases">
        <authorList>
            <consortium name="ELIXIR-Norway"/>
            <consortium name="Elixir Norway"/>
        </authorList>
    </citation>
    <scope>NUCLEOTIDE SEQUENCE</scope>
</reference>
<evidence type="ECO:0000256" key="5">
    <source>
        <dbReference type="ARBA" id="ARBA00022729"/>
    </source>
</evidence>
<evidence type="ECO:0000256" key="3">
    <source>
        <dbReference type="ARBA" id="ARBA00012590"/>
    </source>
</evidence>
<dbReference type="InterPro" id="IPR017853">
    <property type="entry name" value="GH"/>
</dbReference>
<comment type="catalytic activity">
    <reaction evidence="1">
        <text>Endohydrolysis of (1-&gt;4)-beta-D-xylosidic linkages in xylans.</text>
        <dbReference type="EC" id="3.2.1.8"/>
    </reaction>
</comment>
<dbReference type="InterPro" id="IPR031158">
    <property type="entry name" value="GH10_AS"/>
</dbReference>
<feature type="domain" description="GH10" evidence="11">
    <location>
        <begin position="1"/>
        <end position="275"/>
    </location>
</feature>
<keyword evidence="4" id="KW-0858">Xylan degradation</keyword>
<evidence type="ECO:0000313" key="13">
    <source>
        <dbReference type="Proteomes" id="UP001497444"/>
    </source>
</evidence>
<protein>
    <recommendedName>
        <fullName evidence="3">endo-1,4-beta-xylanase</fullName>
        <ecNumber evidence="3">3.2.1.8</ecNumber>
    </recommendedName>
</protein>
<keyword evidence="5" id="KW-0732">Signal</keyword>
<evidence type="ECO:0000256" key="4">
    <source>
        <dbReference type="ARBA" id="ARBA00022651"/>
    </source>
</evidence>
<dbReference type="Proteomes" id="UP001497444">
    <property type="component" value="Unassembled WGS sequence"/>
</dbReference>
<proteinExistence type="inferred from homology"/>
<keyword evidence="6" id="KW-0378">Hydrolase</keyword>
<evidence type="ECO:0000256" key="7">
    <source>
        <dbReference type="ARBA" id="ARBA00023277"/>
    </source>
</evidence>
<comment type="caution">
    <text evidence="12">The sequence shown here is derived from an EMBL/GenBank/DDBJ whole genome shotgun (WGS) entry which is preliminary data.</text>
</comment>
<dbReference type="InterPro" id="IPR044846">
    <property type="entry name" value="GH10"/>
</dbReference>
<dbReference type="InterPro" id="IPR001000">
    <property type="entry name" value="GH10_dom"/>
</dbReference>
<organism evidence="12 13">
    <name type="scientific">Sphagnum jensenii</name>
    <dbReference type="NCBI Taxonomy" id="128206"/>
    <lineage>
        <taxon>Eukaryota</taxon>
        <taxon>Viridiplantae</taxon>
        <taxon>Streptophyta</taxon>
        <taxon>Embryophyta</taxon>
        <taxon>Bryophyta</taxon>
        <taxon>Sphagnophytina</taxon>
        <taxon>Sphagnopsida</taxon>
        <taxon>Sphagnales</taxon>
        <taxon>Sphagnaceae</taxon>
        <taxon>Sphagnum</taxon>
    </lineage>
</organism>
<dbReference type="SUPFAM" id="SSF51445">
    <property type="entry name" value="(Trans)glycosidases"/>
    <property type="match status" value="1"/>
</dbReference>
<dbReference type="PANTHER" id="PTHR31490:SF88">
    <property type="entry name" value="BETA-XYLANASE"/>
    <property type="match status" value="1"/>
</dbReference>
<dbReference type="Gene3D" id="3.20.20.80">
    <property type="entry name" value="Glycosidases"/>
    <property type="match status" value="1"/>
</dbReference>
<evidence type="ECO:0000256" key="2">
    <source>
        <dbReference type="ARBA" id="ARBA00007495"/>
    </source>
</evidence>
<keyword evidence="9" id="KW-0624">Polysaccharide degradation</keyword>
<evidence type="ECO:0000259" key="11">
    <source>
        <dbReference type="PROSITE" id="PS51760"/>
    </source>
</evidence>
<comment type="similarity">
    <text evidence="2">Belongs to the glycosyl hydrolase 10 (cellulase F) family.</text>
</comment>
<dbReference type="EC" id="3.2.1.8" evidence="3"/>
<evidence type="ECO:0000256" key="9">
    <source>
        <dbReference type="ARBA" id="ARBA00023326"/>
    </source>
</evidence>
<evidence type="ECO:0000256" key="8">
    <source>
        <dbReference type="ARBA" id="ARBA00023295"/>
    </source>
</evidence>
<feature type="non-terminal residue" evidence="12">
    <location>
        <position position="275"/>
    </location>
</feature>
<keyword evidence="8" id="KW-0326">Glycosidase</keyword>
<dbReference type="PROSITE" id="PS00591">
    <property type="entry name" value="GH10_1"/>
    <property type="match status" value="1"/>
</dbReference>
<evidence type="ECO:0000313" key="12">
    <source>
        <dbReference type="EMBL" id="CAK9251689.1"/>
    </source>
</evidence>
<evidence type="ECO:0000256" key="6">
    <source>
        <dbReference type="ARBA" id="ARBA00022801"/>
    </source>
</evidence>
<dbReference type="PRINTS" id="PR00134">
    <property type="entry name" value="GLHYDRLASE10"/>
</dbReference>
<dbReference type="SMART" id="SM00633">
    <property type="entry name" value="Glyco_10"/>
    <property type="match status" value="1"/>
</dbReference>
<evidence type="ECO:0000256" key="1">
    <source>
        <dbReference type="ARBA" id="ARBA00000681"/>
    </source>
</evidence>
<keyword evidence="13" id="KW-1185">Reference proteome</keyword>
<dbReference type="PANTHER" id="PTHR31490">
    <property type="entry name" value="GLYCOSYL HYDROLASE"/>
    <property type="match status" value="1"/>
</dbReference>